<feature type="domain" description="Glycosyl transferase family 28 C-terminal" evidence="8">
    <location>
        <begin position="5"/>
        <end position="152"/>
    </location>
</feature>
<dbReference type="OrthoDB" id="20273at2759"/>
<dbReference type="SUPFAM" id="SSF53756">
    <property type="entry name" value="UDP-Glycosyltransferase/glycogen phosphorylase"/>
    <property type="match status" value="1"/>
</dbReference>
<comment type="subunit">
    <text evidence="1 7">Heterodimer with ALG14 to form a functional enzyme.</text>
</comment>
<gene>
    <name evidence="7" type="primary">ALG13</name>
    <name evidence="9" type="ORF">K431DRAFT_252709</name>
</gene>
<keyword evidence="7" id="KW-0808">Transferase</keyword>
<evidence type="ECO:0000256" key="1">
    <source>
        <dbReference type="ARBA" id="ARBA00011198"/>
    </source>
</evidence>
<comment type="subcellular location">
    <subcellularLocation>
        <location evidence="7">Endoplasmic reticulum</location>
    </subcellularLocation>
</comment>
<accession>A0A9P4Q1B7</accession>
<comment type="similarity">
    <text evidence="7">Belongs to the glycosyltransferase 28 family.</text>
</comment>
<dbReference type="InterPro" id="IPR052474">
    <property type="entry name" value="UDP-GlcNAc_transferase"/>
</dbReference>
<dbReference type="Proteomes" id="UP000799441">
    <property type="component" value="Unassembled WGS sequence"/>
</dbReference>
<comment type="catalytic activity">
    <reaction evidence="6">
        <text>an N-acetyl-alpha-D-glucosaminyl-diphospho-di-trans,poly-cis-dolichol + UDP-N-acetyl-alpha-D-glucosamine = an N,N'-diacetylchitobiosyl-diphospho-di-trans,poly-cis-dolichol + UDP + H(+)</text>
        <dbReference type="Rhea" id="RHEA:23380"/>
        <dbReference type="Rhea" id="RHEA-COMP:19507"/>
        <dbReference type="Rhea" id="RHEA-COMP:19510"/>
        <dbReference type="ChEBI" id="CHEBI:15378"/>
        <dbReference type="ChEBI" id="CHEBI:57269"/>
        <dbReference type="ChEBI" id="CHEBI:57705"/>
        <dbReference type="ChEBI" id="CHEBI:58223"/>
        <dbReference type="ChEBI" id="CHEBI:58427"/>
        <dbReference type="EC" id="2.4.1.141"/>
    </reaction>
</comment>
<evidence type="ECO:0000256" key="5">
    <source>
        <dbReference type="ARBA" id="ARBA00032061"/>
    </source>
</evidence>
<dbReference type="GO" id="GO:0043541">
    <property type="term" value="C:UDP-N-acetylglucosamine transferase complex"/>
    <property type="evidence" value="ECO:0007669"/>
    <property type="project" value="TreeGrafter"/>
</dbReference>
<dbReference type="GO" id="GO:0006488">
    <property type="term" value="P:dolichol-linked oligosaccharide biosynthetic process"/>
    <property type="evidence" value="ECO:0007669"/>
    <property type="project" value="TreeGrafter"/>
</dbReference>
<comment type="caution">
    <text evidence="9">The sequence shown here is derived from an EMBL/GenBank/DDBJ whole genome shotgun (WGS) entry which is preliminary data.</text>
</comment>
<dbReference type="InterPro" id="IPR007235">
    <property type="entry name" value="Glyco_trans_28_C"/>
</dbReference>
<evidence type="ECO:0000256" key="6">
    <source>
        <dbReference type="ARBA" id="ARBA00048184"/>
    </source>
</evidence>
<dbReference type="PANTHER" id="PTHR47043:SF1">
    <property type="entry name" value="UDP-N-ACETYLGLUCOSAMINE TRANSFERASE SUBUNIT ALG13"/>
    <property type="match status" value="1"/>
</dbReference>
<evidence type="ECO:0000313" key="9">
    <source>
        <dbReference type="EMBL" id="KAF2718773.1"/>
    </source>
</evidence>
<reference evidence="9" key="1">
    <citation type="journal article" date="2020" name="Stud. Mycol.">
        <title>101 Dothideomycetes genomes: a test case for predicting lifestyles and emergence of pathogens.</title>
        <authorList>
            <person name="Haridas S."/>
            <person name="Albert R."/>
            <person name="Binder M."/>
            <person name="Bloem J."/>
            <person name="Labutti K."/>
            <person name="Salamov A."/>
            <person name="Andreopoulos B."/>
            <person name="Baker S."/>
            <person name="Barry K."/>
            <person name="Bills G."/>
            <person name="Bluhm B."/>
            <person name="Cannon C."/>
            <person name="Castanera R."/>
            <person name="Culley D."/>
            <person name="Daum C."/>
            <person name="Ezra D."/>
            <person name="Gonzalez J."/>
            <person name="Henrissat B."/>
            <person name="Kuo A."/>
            <person name="Liang C."/>
            <person name="Lipzen A."/>
            <person name="Lutzoni F."/>
            <person name="Magnuson J."/>
            <person name="Mondo S."/>
            <person name="Nolan M."/>
            <person name="Ohm R."/>
            <person name="Pangilinan J."/>
            <person name="Park H.-J."/>
            <person name="Ramirez L."/>
            <person name="Alfaro M."/>
            <person name="Sun H."/>
            <person name="Tritt A."/>
            <person name="Yoshinaga Y."/>
            <person name="Zwiers L.-H."/>
            <person name="Turgeon B."/>
            <person name="Goodwin S."/>
            <person name="Spatafora J."/>
            <person name="Crous P."/>
            <person name="Grigoriev I."/>
        </authorList>
    </citation>
    <scope>NUCLEOTIDE SEQUENCE</scope>
    <source>
        <strain evidence="9">CBS 116435</strain>
    </source>
</reference>
<sequence length="215" mass="22721">MAAKTCFVTVGATASFSELVTAVLSPEFIKTLQKQGFGELLIQYGFNGKPLFEKGLQASGAETSSVRVSGFDLDKGGLGRYMRQAKTSGGVCISHAGSGTILDALRLSLPLIVVPNESLLDNHQVELAEALAEQSYVVHGKLSSLSQALEDSVVLGQKQGQWPPPNSGTHRQARGLKGVLDDEMGFLDGELGALPKQGNVFKTADVSFVQTVIGE</sequence>
<protein>
    <recommendedName>
        <fullName evidence="3 7">UDP-N-acetylglucosamine transferase subunit ALG13</fullName>
        <ecNumber evidence="2 7">2.4.1.141</ecNumber>
    </recommendedName>
    <alternativeName>
        <fullName evidence="5 7">Asparagine-linked glycosylation protein 13</fullName>
    </alternativeName>
</protein>
<dbReference type="GO" id="GO:0004577">
    <property type="term" value="F:N-acetylglucosaminyldiphosphodolichol N-acetylglucosaminyltransferase activity"/>
    <property type="evidence" value="ECO:0007669"/>
    <property type="project" value="UniProtKB-EC"/>
</dbReference>
<dbReference type="EC" id="2.4.1.141" evidence="2 7"/>
<name>A0A9P4Q1B7_9PEZI</name>
<dbReference type="Gene3D" id="3.40.50.2000">
    <property type="entry name" value="Glycogen Phosphorylase B"/>
    <property type="match status" value="1"/>
</dbReference>
<evidence type="ECO:0000313" key="10">
    <source>
        <dbReference type="Proteomes" id="UP000799441"/>
    </source>
</evidence>
<evidence type="ECO:0000256" key="7">
    <source>
        <dbReference type="RuleBase" id="RU362128"/>
    </source>
</evidence>
<evidence type="ECO:0000259" key="8">
    <source>
        <dbReference type="Pfam" id="PF04101"/>
    </source>
</evidence>
<keyword evidence="7" id="KW-0328">Glycosyltransferase</keyword>
<dbReference type="AlphaFoldDB" id="A0A9P4Q1B7"/>
<evidence type="ECO:0000256" key="2">
    <source>
        <dbReference type="ARBA" id="ARBA00012614"/>
    </source>
</evidence>
<dbReference type="PANTHER" id="PTHR47043">
    <property type="entry name" value="UDP-N-ACETYLGLUCOSAMINE TRANSFERASE SUBUNIT ALG13"/>
    <property type="match status" value="1"/>
</dbReference>
<evidence type="ECO:0000256" key="4">
    <source>
        <dbReference type="ARBA" id="ARBA00024804"/>
    </source>
</evidence>
<evidence type="ECO:0000256" key="3">
    <source>
        <dbReference type="ARBA" id="ARBA00017468"/>
    </source>
</evidence>
<dbReference type="Pfam" id="PF04101">
    <property type="entry name" value="Glyco_tran_28_C"/>
    <property type="match status" value="1"/>
</dbReference>
<keyword evidence="7" id="KW-0256">Endoplasmic reticulum</keyword>
<organism evidence="9 10">
    <name type="scientific">Polychaeton citri CBS 116435</name>
    <dbReference type="NCBI Taxonomy" id="1314669"/>
    <lineage>
        <taxon>Eukaryota</taxon>
        <taxon>Fungi</taxon>
        <taxon>Dikarya</taxon>
        <taxon>Ascomycota</taxon>
        <taxon>Pezizomycotina</taxon>
        <taxon>Dothideomycetes</taxon>
        <taxon>Dothideomycetidae</taxon>
        <taxon>Capnodiales</taxon>
        <taxon>Capnodiaceae</taxon>
        <taxon>Polychaeton</taxon>
    </lineage>
</organism>
<proteinExistence type="inferred from homology"/>
<comment type="function">
    <text evidence="4 7">Involved in protein N-glycosylation. Essential for the second step of the dolichol-linked oligosaccharide pathway.</text>
</comment>
<dbReference type="EMBL" id="MU003820">
    <property type="protein sequence ID" value="KAF2718773.1"/>
    <property type="molecule type" value="Genomic_DNA"/>
</dbReference>
<keyword evidence="10" id="KW-1185">Reference proteome</keyword>